<dbReference type="Pfam" id="PF05556">
    <property type="entry name" value="Calsarcin"/>
    <property type="match status" value="1"/>
</dbReference>
<accession>A0A3B3RLB0</accession>
<dbReference type="PANTHER" id="PTHR15941">
    <property type="entry name" value="MYOZENIN"/>
    <property type="match status" value="1"/>
</dbReference>
<reference evidence="4" key="2">
    <citation type="submission" date="2025-09" db="UniProtKB">
        <authorList>
            <consortium name="Ensembl"/>
        </authorList>
    </citation>
    <scope>IDENTIFICATION</scope>
</reference>
<keyword evidence="2" id="KW-0597">Phosphoprotein</keyword>
<evidence type="ECO:0000256" key="2">
    <source>
        <dbReference type="ARBA" id="ARBA00022553"/>
    </source>
</evidence>
<dbReference type="PANTHER" id="PTHR15941:SF9">
    <property type="entry name" value="MYOZENIN-2"/>
    <property type="match status" value="1"/>
</dbReference>
<dbReference type="STRING" id="1676925.ENSPKIP00000019382"/>
<comment type="similarity">
    <text evidence="1">Belongs to the myozenin family.</text>
</comment>
<keyword evidence="5" id="KW-1185">Reference proteome</keyword>
<evidence type="ECO:0000313" key="4">
    <source>
        <dbReference type="Ensembl" id="ENSPKIP00000019382.1"/>
    </source>
</evidence>
<dbReference type="Ensembl" id="ENSPKIT00000042962.1">
    <property type="protein sequence ID" value="ENSPKIP00000019382.1"/>
    <property type="gene ID" value="ENSPKIG00000004580.1"/>
</dbReference>
<dbReference type="GeneTree" id="ENSGT00950000183027"/>
<evidence type="ECO:0000313" key="5">
    <source>
        <dbReference type="Proteomes" id="UP000261540"/>
    </source>
</evidence>
<evidence type="ECO:0000256" key="3">
    <source>
        <dbReference type="SAM" id="MobiDB-lite"/>
    </source>
</evidence>
<dbReference type="GO" id="GO:0051373">
    <property type="term" value="F:FATZ binding"/>
    <property type="evidence" value="ECO:0007669"/>
    <property type="project" value="TreeGrafter"/>
</dbReference>
<sequence>MSQYTMMSSQQRKAQAAAICREVRGPCEDVMDLGRKVSAPKEIMLEELSLSSNRGSRLFKMRQRRSDRYTFESVQNEAASVTQAGVVTTSKCSETSEAPLTAPDAETSAAQSANIAPGYGAPLKDVPPERFNSTAVPKSYQSPWDQAVLKDPSLADTLSSSYLTPEPQTEVPMYKSFNRVATPFGGFDRAPTVPAFKAPELDLLLENSPHPCPELLNTAAKRPTFNRSALGWVANTSPPTVILQPMTIPESDDL</sequence>
<reference evidence="4" key="1">
    <citation type="submission" date="2025-08" db="UniProtKB">
        <authorList>
            <consortium name="Ensembl"/>
        </authorList>
    </citation>
    <scope>IDENTIFICATION</scope>
</reference>
<dbReference type="GO" id="GO:0003779">
    <property type="term" value="F:actin binding"/>
    <property type="evidence" value="ECO:0007669"/>
    <property type="project" value="TreeGrafter"/>
</dbReference>
<dbReference type="GO" id="GO:0031433">
    <property type="term" value="F:telethonin binding"/>
    <property type="evidence" value="ECO:0007669"/>
    <property type="project" value="TreeGrafter"/>
</dbReference>
<name>A0A3B3RLB0_9TELE</name>
<dbReference type="KEGG" id="pki:111834709"/>
<dbReference type="RefSeq" id="XP_023650063.1">
    <property type="nucleotide sequence ID" value="XM_023794295.2"/>
</dbReference>
<evidence type="ECO:0000256" key="1">
    <source>
        <dbReference type="ARBA" id="ARBA00009126"/>
    </source>
</evidence>
<dbReference type="Proteomes" id="UP000261540">
    <property type="component" value="Unplaced"/>
</dbReference>
<dbReference type="GO" id="GO:0015629">
    <property type="term" value="C:actin cytoskeleton"/>
    <property type="evidence" value="ECO:0007669"/>
    <property type="project" value="TreeGrafter"/>
</dbReference>
<feature type="region of interest" description="Disordered" evidence="3">
    <location>
        <begin position="95"/>
        <end position="120"/>
    </location>
</feature>
<proteinExistence type="inferred from homology"/>
<protein>
    <submittedName>
        <fullName evidence="4">Myozenin 2a</fullName>
    </submittedName>
</protein>
<dbReference type="GeneID" id="111834709"/>
<organism evidence="4 5">
    <name type="scientific">Paramormyrops kingsleyae</name>
    <dbReference type="NCBI Taxonomy" id="1676925"/>
    <lineage>
        <taxon>Eukaryota</taxon>
        <taxon>Metazoa</taxon>
        <taxon>Chordata</taxon>
        <taxon>Craniata</taxon>
        <taxon>Vertebrata</taxon>
        <taxon>Euteleostomi</taxon>
        <taxon>Actinopterygii</taxon>
        <taxon>Neopterygii</taxon>
        <taxon>Teleostei</taxon>
        <taxon>Osteoglossocephala</taxon>
        <taxon>Osteoglossomorpha</taxon>
        <taxon>Osteoglossiformes</taxon>
        <taxon>Mormyridae</taxon>
        <taxon>Paramormyrops</taxon>
    </lineage>
</organism>
<dbReference type="GO" id="GO:0030018">
    <property type="term" value="C:Z disc"/>
    <property type="evidence" value="ECO:0007669"/>
    <property type="project" value="InterPro"/>
</dbReference>
<dbReference type="AlphaFoldDB" id="A0A3B3RLB0"/>
<dbReference type="InterPro" id="IPR008438">
    <property type="entry name" value="MYOZ"/>
</dbReference>
<dbReference type="OrthoDB" id="9895914at2759"/>